<dbReference type="GO" id="GO:0031083">
    <property type="term" value="C:BLOC-1 complex"/>
    <property type="evidence" value="ECO:0007669"/>
    <property type="project" value="TreeGrafter"/>
</dbReference>
<dbReference type="GO" id="GO:0032418">
    <property type="term" value="P:lysosome localization"/>
    <property type="evidence" value="ECO:0007669"/>
    <property type="project" value="TreeGrafter"/>
</dbReference>
<comment type="caution">
    <text evidence="3">The sequence shown here is derived from an EMBL/GenBank/DDBJ whole genome shotgun (WGS) entry which is preliminary data.</text>
</comment>
<gene>
    <name evidence="3" type="ORF">PVAND_006010</name>
</gene>
<comment type="similarity">
    <text evidence="1">Belongs to the BLOC1S2 family.</text>
</comment>
<keyword evidence="4" id="KW-1185">Reference proteome</keyword>
<evidence type="ECO:0000256" key="1">
    <source>
        <dbReference type="ARBA" id="ARBA00008468"/>
    </source>
</evidence>
<dbReference type="EMBL" id="JADBJN010000002">
    <property type="protein sequence ID" value="KAG5676161.1"/>
    <property type="molecule type" value="Genomic_DNA"/>
</dbReference>
<accession>A0A9J6C1T8</accession>
<dbReference type="AlphaFoldDB" id="A0A9J6C1T8"/>
<dbReference type="Pfam" id="PF10046">
    <property type="entry name" value="BLOC1_2"/>
    <property type="match status" value="1"/>
</dbReference>
<protein>
    <recommendedName>
        <fullName evidence="5">Biogenesis of lysosome-related organelles complex 1 subunit 2</fullName>
    </recommendedName>
</protein>
<proteinExistence type="inferred from homology"/>
<dbReference type="InterPro" id="IPR019269">
    <property type="entry name" value="BLOC1_su2"/>
</dbReference>
<evidence type="ECO:0000256" key="2">
    <source>
        <dbReference type="SAM" id="Coils"/>
    </source>
</evidence>
<dbReference type="Proteomes" id="UP001107558">
    <property type="component" value="Chromosome 2"/>
</dbReference>
<reference evidence="3" key="1">
    <citation type="submission" date="2021-03" db="EMBL/GenBank/DDBJ databases">
        <title>Chromosome level genome of the anhydrobiotic midge Polypedilum vanderplanki.</title>
        <authorList>
            <person name="Yoshida Y."/>
            <person name="Kikawada T."/>
            <person name="Gusev O."/>
        </authorList>
    </citation>
    <scope>NUCLEOTIDE SEQUENCE</scope>
    <source>
        <strain evidence="3">NIAS01</strain>
        <tissue evidence="3">Whole body or cell culture</tissue>
    </source>
</reference>
<evidence type="ECO:0000313" key="4">
    <source>
        <dbReference type="Proteomes" id="UP001107558"/>
    </source>
</evidence>
<organism evidence="3 4">
    <name type="scientific">Polypedilum vanderplanki</name>
    <name type="common">Sleeping chironomid midge</name>
    <dbReference type="NCBI Taxonomy" id="319348"/>
    <lineage>
        <taxon>Eukaryota</taxon>
        <taxon>Metazoa</taxon>
        <taxon>Ecdysozoa</taxon>
        <taxon>Arthropoda</taxon>
        <taxon>Hexapoda</taxon>
        <taxon>Insecta</taxon>
        <taxon>Pterygota</taxon>
        <taxon>Neoptera</taxon>
        <taxon>Endopterygota</taxon>
        <taxon>Diptera</taxon>
        <taxon>Nematocera</taxon>
        <taxon>Chironomoidea</taxon>
        <taxon>Chironomidae</taxon>
        <taxon>Chironominae</taxon>
        <taxon>Polypedilum</taxon>
        <taxon>Polypedilum</taxon>
    </lineage>
</organism>
<dbReference type="PANTHER" id="PTHR46479:SF1">
    <property type="entry name" value="BIOGENESIS OF LYSOSOME-RELATED ORGANELLES COMPLEX 1 SUBUNIT 2"/>
    <property type="match status" value="1"/>
</dbReference>
<sequence>MDNFSEISRCSSMDEVLINDAHDPNLSRLAKNMFQKTFDYLNFELSSNILDYELLDKMNQTASKSVETMKKTADEIVEVNDDLNQKFKDLTPLMKELEEIEITVNKLEAAAYRLDSYSKRLEEKINEHISQQQQKLKTST</sequence>
<dbReference type="GO" id="GO:0099078">
    <property type="term" value="C:BORC complex"/>
    <property type="evidence" value="ECO:0007669"/>
    <property type="project" value="TreeGrafter"/>
</dbReference>
<dbReference type="GO" id="GO:0043015">
    <property type="term" value="F:gamma-tubulin binding"/>
    <property type="evidence" value="ECO:0007669"/>
    <property type="project" value="TreeGrafter"/>
</dbReference>
<keyword evidence="2" id="KW-0175">Coiled coil</keyword>
<dbReference type="GO" id="GO:0000930">
    <property type="term" value="C:gamma-tubulin complex"/>
    <property type="evidence" value="ECO:0007669"/>
    <property type="project" value="TreeGrafter"/>
</dbReference>
<dbReference type="GO" id="GO:0016197">
    <property type="term" value="P:endosomal transport"/>
    <property type="evidence" value="ECO:0007669"/>
    <property type="project" value="TreeGrafter"/>
</dbReference>
<dbReference type="OrthoDB" id="244061at2759"/>
<evidence type="ECO:0000313" key="3">
    <source>
        <dbReference type="EMBL" id="KAG5676161.1"/>
    </source>
</evidence>
<dbReference type="PANTHER" id="PTHR46479">
    <property type="entry name" value="BIOGENESIS OF LYSOSOME-RELATED ORGANELLES COMPLEX 1 SUBUNIT 2"/>
    <property type="match status" value="1"/>
</dbReference>
<evidence type="ECO:0008006" key="5">
    <source>
        <dbReference type="Google" id="ProtNLM"/>
    </source>
</evidence>
<name>A0A9J6C1T8_POLVA</name>
<feature type="coiled-coil region" evidence="2">
    <location>
        <begin position="66"/>
        <end position="127"/>
    </location>
</feature>